<sequence>MTGVKEARPREPRRWAIDLRPLAVPAYRRVWLGNGVAMFGFQFTAVAVPVEMFALTGGSFWVGLLGVAGFLPLLLFGLWGGAVADARDRRQVLLAAGALLWVSTLGLLAQSLLGVGSPGLLLALVAVQSTAFAITSPARSAILPRLVPEELVPAASTLNFTTFTATAVFGPLTAGLIFATWRTEVGLPIAYAVDALLFTVSLWATLRLPAMPPEPDPEGDGTARRAGLASIVDGFRYLATTPVLLLSFAIDLIAMILAMPRALFPEVAQDRLGGGAAIGWLYSAIAIGAMVGGLTSGWIGRLRRQGLALVLAVVGWGVAIALAGLARQLWLVVLLLGLAGAADLVSSVLRQSMLLIYAPDRMRGRLQGVNTVVVAGGPRLGDLRAGTMAAGFGAGVAWVGGGLLSAVLAVLLVVAFPALLRYRSATGSADRH</sequence>
<dbReference type="AlphaFoldDB" id="A0A1A9ADF4"/>
<feature type="transmembrane region" description="Helical" evidence="7">
    <location>
        <begin position="389"/>
        <end position="416"/>
    </location>
</feature>
<feature type="transmembrane region" description="Helical" evidence="7">
    <location>
        <begin position="279"/>
        <end position="299"/>
    </location>
</feature>
<evidence type="ECO:0000256" key="2">
    <source>
        <dbReference type="ARBA" id="ARBA00022448"/>
    </source>
</evidence>
<evidence type="ECO:0000256" key="3">
    <source>
        <dbReference type="ARBA" id="ARBA00022475"/>
    </source>
</evidence>
<dbReference type="InterPro" id="IPR020846">
    <property type="entry name" value="MFS_dom"/>
</dbReference>
<dbReference type="OrthoDB" id="5494559at2"/>
<evidence type="ECO:0000313" key="10">
    <source>
        <dbReference type="Proteomes" id="UP000198765"/>
    </source>
</evidence>
<dbReference type="PATRIC" id="fig|299146.4.peg.5375"/>
<dbReference type="InterPro" id="IPR010290">
    <property type="entry name" value="TM_effector"/>
</dbReference>
<dbReference type="PANTHER" id="PTHR23513:SF9">
    <property type="entry name" value="ENTEROBACTIN EXPORTER ENTS"/>
    <property type="match status" value="1"/>
</dbReference>
<dbReference type="Pfam" id="PF05977">
    <property type="entry name" value="MFS_3"/>
    <property type="match status" value="1"/>
</dbReference>
<feature type="domain" description="Major facilitator superfamily (MFS) profile" evidence="8">
    <location>
        <begin position="235"/>
        <end position="432"/>
    </location>
</feature>
<feature type="transmembrane region" description="Helical" evidence="7">
    <location>
        <begin position="30"/>
        <end position="48"/>
    </location>
</feature>
<dbReference type="CDD" id="cd06173">
    <property type="entry name" value="MFS_MefA_like"/>
    <property type="match status" value="1"/>
</dbReference>
<dbReference type="GO" id="GO:0005886">
    <property type="term" value="C:plasma membrane"/>
    <property type="evidence" value="ECO:0007669"/>
    <property type="project" value="UniProtKB-SubCell"/>
</dbReference>
<keyword evidence="10" id="KW-1185">Reference proteome</keyword>
<evidence type="ECO:0000259" key="8">
    <source>
        <dbReference type="PROSITE" id="PS50850"/>
    </source>
</evidence>
<dbReference type="SUPFAM" id="SSF103473">
    <property type="entry name" value="MFS general substrate transporter"/>
    <property type="match status" value="1"/>
</dbReference>
<feature type="transmembrane region" description="Helical" evidence="7">
    <location>
        <begin position="60"/>
        <end position="80"/>
    </location>
</feature>
<dbReference type="RefSeq" id="WP_091200583.1">
    <property type="nucleotide sequence ID" value="NZ_LT594324.1"/>
</dbReference>
<dbReference type="EMBL" id="LT594324">
    <property type="protein sequence ID" value="SBT54145.1"/>
    <property type="molecule type" value="Genomic_DNA"/>
</dbReference>
<dbReference type="Gene3D" id="1.20.1250.20">
    <property type="entry name" value="MFS general substrate transporter like domains"/>
    <property type="match status" value="1"/>
</dbReference>
<keyword evidence="5 7" id="KW-1133">Transmembrane helix</keyword>
<dbReference type="Proteomes" id="UP000198765">
    <property type="component" value="Chromosome I"/>
</dbReference>
<reference evidence="9 10" key="1">
    <citation type="submission" date="2016-06" db="EMBL/GenBank/DDBJ databases">
        <authorList>
            <person name="Kjaerup R.B."/>
            <person name="Dalgaard T.S."/>
            <person name="Juul-Madsen H.R."/>
        </authorList>
    </citation>
    <scope>NUCLEOTIDE SEQUENCE [LARGE SCALE GENOMIC DNA]</scope>
    <source>
        <strain evidence="9 10">DSM 45248</strain>
    </source>
</reference>
<gene>
    <name evidence="9" type="ORF">GA0070621_5212</name>
</gene>
<proteinExistence type="predicted"/>
<feature type="transmembrane region" description="Helical" evidence="7">
    <location>
        <begin position="306"/>
        <end position="326"/>
    </location>
</feature>
<feature type="transmembrane region" description="Helical" evidence="7">
    <location>
        <begin position="234"/>
        <end position="259"/>
    </location>
</feature>
<keyword evidence="4 7" id="KW-0812">Transmembrane</keyword>
<evidence type="ECO:0000256" key="6">
    <source>
        <dbReference type="ARBA" id="ARBA00023136"/>
    </source>
</evidence>
<organism evidence="9 10">
    <name type="scientific">Micromonospora narathiwatensis</name>
    <dbReference type="NCBI Taxonomy" id="299146"/>
    <lineage>
        <taxon>Bacteria</taxon>
        <taxon>Bacillati</taxon>
        <taxon>Actinomycetota</taxon>
        <taxon>Actinomycetes</taxon>
        <taxon>Micromonosporales</taxon>
        <taxon>Micromonosporaceae</taxon>
        <taxon>Micromonospora</taxon>
    </lineage>
</organism>
<evidence type="ECO:0000256" key="1">
    <source>
        <dbReference type="ARBA" id="ARBA00004429"/>
    </source>
</evidence>
<dbReference type="InterPro" id="IPR036259">
    <property type="entry name" value="MFS_trans_sf"/>
</dbReference>
<protein>
    <submittedName>
        <fullName evidence="9">Predicted arabinose efflux permease, MFS family</fullName>
    </submittedName>
</protein>
<keyword evidence="6 7" id="KW-0472">Membrane</keyword>
<keyword evidence="3" id="KW-1003">Cell membrane</keyword>
<evidence type="ECO:0000313" key="9">
    <source>
        <dbReference type="EMBL" id="SBT54145.1"/>
    </source>
</evidence>
<comment type="subcellular location">
    <subcellularLocation>
        <location evidence="1">Cell inner membrane</location>
        <topology evidence="1">Multi-pass membrane protein</topology>
    </subcellularLocation>
</comment>
<feature type="transmembrane region" description="Helical" evidence="7">
    <location>
        <begin position="332"/>
        <end position="357"/>
    </location>
</feature>
<keyword evidence="2" id="KW-0813">Transport</keyword>
<feature type="transmembrane region" description="Helical" evidence="7">
    <location>
        <begin position="92"/>
        <end position="113"/>
    </location>
</feature>
<feature type="transmembrane region" description="Helical" evidence="7">
    <location>
        <begin position="185"/>
        <end position="206"/>
    </location>
</feature>
<dbReference type="GO" id="GO:0022857">
    <property type="term" value="F:transmembrane transporter activity"/>
    <property type="evidence" value="ECO:0007669"/>
    <property type="project" value="InterPro"/>
</dbReference>
<name>A0A1A9ADF4_9ACTN</name>
<feature type="transmembrane region" description="Helical" evidence="7">
    <location>
        <begin position="158"/>
        <end position="179"/>
    </location>
</feature>
<evidence type="ECO:0000256" key="7">
    <source>
        <dbReference type="SAM" id="Phobius"/>
    </source>
</evidence>
<evidence type="ECO:0000256" key="5">
    <source>
        <dbReference type="ARBA" id="ARBA00022989"/>
    </source>
</evidence>
<evidence type="ECO:0000256" key="4">
    <source>
        <dbReference type="ARBA" id="ARBA00022692"/>
    </source>
</evidence>
<dbReference type="PANTHER" id="PTHR23513">
    <property type="entry name" value="INTEGRAL MEMBRANE EFFLUX PROTEIN-RELATED"/>
    <property type="match status" value="1"/>
</dbReference>
<dbReference type="PROSITE" id="PS50850">
    <property type="entry name" value="MFS"/>
    <property type="match status" value="1"/>
</dbReference>
<accession>A0A1A9ADF4</accession>